<evidence type="ECO:0000313" key="3">
    <source>
        <dbReference type="Proteomes" id="UP000317093"/>
    </source>
</evidence>
<keyword evidence="3" id="KW-1185">Reference proteome</keyword>
<dbReference type="NCBIfam" id="TIGR02532">
    <property type="entry name" value="IV_pilin_GFxxxE"/>
    <property type="match status" value="1"/>
</dbReference>
<protein>
    <submittedName>
        <fullName evidence="2">Type II secretion system protein G</fullName>
    </submittedName>
</protein>
<proteinExistence type="predicted"/>
<evidence type="ECO:0000259" key="1">
    <source>
        <dbReference type="Pfam" id="PF07596"/>
    </source>
</evidence>
<dbReference type="Pfam" id="PF07596">
    <property type="entry name" value="SBP_bac_10"/>
    <property type="match status" value="1"/>
</dbReference>
<dbReference type="EMBL" id="CP036279">
    <property type="protein sequence ID" value="QDU60267.1"/>
    <property type="molecule type" value="Genomic_DNA"/>
</dbReference>
<name>A0A518AZV6_9BACT</name>
<dbReference type="PANTHER" id="PTHR30093">
    <property type="entry name" value="GENERAL SECRETION PATHWAY PROTEIN G"/>
    <property type="match status" value="1"/>
</dbReference>
<gene>
    <name evidence="2" type="primary">pulG_4</name>
    <name evidence="2" type="ORF">Pan216_11060</name>
</gene>
<dbReference type="Proteomes" id="UP000317093">
    <property type="component" value="Chromosome"/>
</dbReference>
<evidence type="ECO:0000313" key="2">
    <source>
        <dbReference type="EMBL" id="QDU60267.1"/>
    </source>
</evidence>
<reference evidence="2 3" key="1">
    <citation type="submission" date="2019-02" db="EMBL/GenBank/DDBJ databases">
        <title>Deep-cultivation of Planctomycetes and their phenomic and genomic characterization uncovers novel biology.</title>
        <authorList>
            <person name="Wiegand S."/>
            <person name="Jogler M."/>
            <person name="Boedeker C."/>
            <person name="Pinto D."/>
            <person name="Vollmers J."/>
            <person name="Rivas-Marin E."/>
            <person name="Kohn T."/>
            <person name="Peeters S.H."/>
            <person name="Heuer A."/>
            <person name="Rast P."/>
            <person name="Oberbeckmann S."/>
            <person name="Bunk B."/>
            <person name="Jeske O."/>
            <person name="Meyerdierks A."/>
            <person name="Storesund J.E."/>
            <person name="Kallscheuer N."/>
            <person name="Luecker S."/>
            <person name="Lage O.M."/>
            <person name="Pohl T."/>
            <person name="Merkel B.J."/>
            <person name="Hornburger P."/>
            <person name="Mueller R.-W."/>
            <person name="Bruemmer F."/>
            <person name="Labrenz M."/>
            <person name="Spormann A.M."/>
            <person name="Op den Camp H."/>
            <person name="Overmann J."/>
            <person name="Amann R."/>
            <person name="Jetten M.S.M."/>
            <person name="Mascher T."/>
            <person name="Medema M.H."/>
            <person name="Devos D.P."/>
            <person name="Kaster A.-K."/>
            <person name="Ovreas L."/>
            <person name="Rohde M."/>
            <person name="Galperin M.Y."/>
            <person name="Jogler C."/>
        </authorList>
    </citation>
    <scope>NUCLEOTIDE SEQUENCE [LARGE SCALE GENOMIC DNA]</scope>
    <source>
        <strain evidence="2 3">Pan216</strain>
    </source>
</reference>
<dbReference type="SUPFAM" id="SSF54523">
    <property type="entry name" value="Pili subunits"/>
    <property type="match status" value="1"/>
</dbReference>
<dbReference type="InterPro" id="IPR045584">
    <property type="entry name" value="Pilin-like"/>
</dbReference>
<dbReference type="NCBIfam" id="TIGR04294">
    <property type="entry name" value="pre_pil_HX9DG"/>
    <property type="match status" value="1"/>
</dbReference>
<feature type="domain" description="DUF1559" evidence="1">
    <location>
        <begin position="36"/>
        <end position="288"/>
    </location>
</feature>
<dbReference type="InterPro" id="IPR027558">
    <property type="entry name" value="Pre_pil_HX9DG_C"/>
</dbReference>
<dbReference type="Gene3D" id="3.30.700.10">
    <property type="entry name" value="Glycoprotein, Type 4 Pilin"/>
    <property type="match status" value="1"/>
</dbReference>
<dbReference type="InterPro" id="IPR012902">
    <property type="entry name" value="N_methyl_site"/>
</dbReference>
<organism evidence="2 3">
    <name type="scientific">Kolteria novifilia</name>
    <dbReference type="NCBI Taxonomy" id="2527975"/>
    <lineage>
        <taxon>Bacteria</taxon>
        <taxon>Pseudomonadati</taxon>
        <taxon>Planctomycetota</taxon>
        <taxon>Planctomycetia</taxon>
        <taxon>Kolteriales</taxon>
        <taxon>Kolteriaceae</taxon>
        <taxon>Kolteria</taxon>
    </lineage>
</organism>
<dbReference type="InterPro" id="IPR011453">
    <property type="entry name" value="DUF1559"/>
</dbReference>
<dbReference type="RefSeq" id="WP_419193283.1">
    <property type="nucleotide sequence ID" value="NZ_CP036279.1"/>
</dbReference>
<dbReference type="PANTHER" id="PTHR30093:SF2">
    <property type="entry name" value="TYPE II SECRETION SYSTEM PROTEIN H"/>
    <property type="match status" value="1"/>
</dbReference>
<dbReference type="Pfam" id="PF07963">
    <property type="entry name" value="N_methyl"/>
    <property type="match status" value="1"/>
</dbReference>
<sequence length="304" mass="33296">MSKNSMDHQRGFTLVELLVVIAIVGLLVSLLLPAVQTAREAARRSSCRSNLKQLGVAIHNYHDTHGLFPPGVIQGISPSPAGKRTPFCIHLFPYIGLTAAYDRYDHDINWHLGGTSQRIVRTTPVPTWQCPSDREAVIPNDSAFWGEPGASIKANYGLNWGRNTFSDQGEASPFNRHYGATMGDITDGASKTLAMMEMLKPATSAKEYRAWIWNDEPNAYMLMTRVGPNSSVPDRNKNLCVNESPRLPCTVVGNAGDSSVASRSMHSGGVQVLFCDGAVRFISDDIDLSTWRNLSSMRGGEITE</sequence>
<dbReference type="PROSITE" id="PS00409">
    <property type="entry name" value="PROKAR_NTER_METHYL"/>
    <property type="match status" value="1"/>
</dbReference>
<dbReference type="KEGG" id="knv:Pan216_11060"/>
<dbReference type="AlphaFoldDB" id="A0A518AZV6"/>
<accession>A0A518AZV6</accession>